<sequence length="730" mass="82122">MLKLAIINSTAKVLRRYFLVPFLLFLRKEGYTMKNKLTEEFGEYVFNDNVMQERLPSDIYATVRNSITMGRHFDKDVAGVVANAMKQWAIEKGATHYTHWFQPLTGTTAEKHDAFLSPDKEGKPLTRFSGKELVRGEPDASSFPSGGLRSTFEARGYTTWDPSSYAFVRGTSLYVPSAFVSYSGEALDEKTPLLRSMETLNTQAMRILRLFGNTTSSNVIATVGAEQEYFLVDEKMFSQRPDLYNCNRTLLGARSPKGQELEDHYFGSISPKVLAFMEDLDAELWKLGVFSKTRHNEVAPCQHELAPVFSMCNVAADQNQLTMDVLRTTAVKHGFRCLLHEKPYAGVNGSGKHNNWALGTNDGFNLLDPGCTPAENTQFLVFLMAVIKAVDEHQDILRASVANAANDHRLGAQEAPPAIISIFLGEELTAVLNDFENGTIYQGKSTDFLTKYAQVLPHITRDTTDRNRTSPFAFTGNKFEFRMPGSNQSISTPNTMLNTAVADALMEYADLLEKSEDPVAAAVRLIKDEITAHKRILFNGNNYSEEWSAEAERRGLLNLKTAVDAIPVYKDPKNIELLKKHRIFQKNEMVARADVALENYVHTIHIEALTMVDMIHQSIIPAVISYQNDLLSVLRAKKELSLDLDSSMETLLLEKIGKLTPVLMQSIQTIENLLADDHSHESVLNHAAYYRDNLIPEMKVLRDAADKLELISKESYWPFPSYSRMMHGIR</sequence>
<dbReference type="InterPro" id="IPR052725">
    <property type="entry name" value="GS_Type-3"/>
</dbReference>
<dbReference type="InterPro" id="IPR008146">
    <property type="entry name" value="Gln_synth_cat_dom"/>
</dbReference>
<gene>
    <name evidence="5" type="ORF">SAMN02745691_01928</name>
</gene>
<evidence type="ECO:0000256" key="2">
    <source>
        <dbReference type="RuleBase" id="RU000384"/>
    </source>
</evidence>
<dbReference type="Pfam" id="PF00120">
    <property type="entry name" value="Gln-synt_C"/>
    <property type="match status" value="1"/>
</dbReference>
<dbReference type="PROSITE" id="PS51987">
    <property type="entry name" value="GS_CATALYTIC"/>
    <property type="match status" value="1"/>
</dbReference>
<feature type="domain" description="GS beta-grasp" evidence="3">
    <location>
        <begin position="95"/>
        <end position="184"/>
    </location>
</feature>
<dbReference type="SMART" id="SM01230">
    <property type="entry name" value="Gln-synt_C"/>
    <property type="match status" value="1"/>
</dbReference>
<evidence type="ECO:0000259" key="4">
    <source>
        <dbReference type="PROSITE" id="PS51987"/>
    </source>
</evidence>
<feature type="domain" description="GS catalytic" evidence="4">
    <location>
        <begin position="189"/>
        <end position="619"/>
    </location>
</feature>
<dbReference type="Pfam" id="PF18318">
    <property type="entry name" value="Gln-synt_C-ter"/>
    <property type="match status" value="1"/>
</dbReference>
<dbReference type="GO" id="GO:0004356">
    <property type="term" value="F:glutamine synthetase activity"/>
    <property type="evidence" value="ECO:0007669"/>
    <property type="project" value="InterPro"/>
</dbReference>
<dbReference type="Gene3D" id="1.20.120.1560">
    <property type="match status" value="1"/>
</dbReference>
<dbReference type="Pfam" id="PF12437">
    <property type="entry name" value="GSIII_N"/>
    <property type="match status" value="1"/>
</dbReference>
<dbReference type="PANTHER" id="PTHR42974">
    <property type="entry name" value="GLUTAMINE SYNTHETASE"/>
    <property type="match status" value="1"/>
</dbReference>
<name>A0A1M6J7L2_9FIRM</name>
<organism evidence="5 6">
    <name type="scientific">Parasporobacterium paucivorans DSM 15970</name>
    <dbReference type="NCBI Taxonomy" id="1122934"/>
    <lineage>
        <taxon>Bacteria</taxon>
        <taxon>Bacillati</taxon>
        <taxon>Bacillota</taxon>
        <taxon>Clostridia</taxon>
        <taxon>Lachnospirales</taxon>
        <taxon>Lachnospiraceae</taxon>
        <taxon>Parasporobacterium</taxon>
    </lineage>
</organism>
<dbReference type="SUPFAM" id="SSF55931">
    <property type="entry name" value="Glutamine synthetase/guanido kinase"/>
    <property type="match status" value="1"/>
</dbReference>
<dbReference type="InterPro" id="IPR014746">
    <property type="entry name" value="Gln_synth/guanido_kin_cat_dom"/>
</dbReference>
<comment type="similarity">
    <text evidence="1 2">Belongs to the glutamine synthetase family.</text>
</comment>
<dbReference type="Proteomes" id="UP000184342">
    <property type="component" value="Unassembled WGS sequence"/>
</dbReference>
<dbReference type="InterPro" id="IPR022147">
    <property type="entry name" value="GSIII_N"/>
</dbReference>
<dbReference type="InterPro" id="IPR008147">
    <property type="entry name" value="Gln_synt_N"/>
</dbReference>
<reference evidence="5 6" key="1">
    <citation type="submission" date="2016-11" db="EMBL/GenBank/DDBJ databases">
        <authorList>
            <person name="Jaros S."/>
            <person name="Januszkiewicz K."/>
            <person name="Wedrychowicz H."/>
        </authorList>
    </citation>
    <scope>NUCLEOTIDE SEQUENCE [LARGE SCALE GENOMIC DNA]</scope>
    <source>
        <strain evidence="5 6">DSM 15970</strain>
    </source>
</reference>
<accession>A0A1M6J7L2</accession>
<dbReference type="InterPro" id="IPR040577">
    <property type="entry name" value="Gln-synt_C"/>
</dbReference>
<dbReference type="EMBL" id="FQYT01000021">
    <property type="protein sequence ID" value="SHJ42698.1"/>
    <property type="molecule type" value="Genomic_DNA"/>
</dbReference>
<dbReference type="GO" id="GO:0006542">
    <property type="term" value="P:glutamine biosynthetic process"/>
    <property type="evidence" value="ECO:0007669"/>
    <property type="project" value="InterPro"/>
</dbReference>
<proteinExistence type="inferred from homology"/>
<evidence type="ECO:0000259" key="3">
    <source>
        <dbReference type="PROSITE" id="PS51986"/>
    </source>
</evidence>
<dbReference type="STRING" id="1122934.SAMN02745691_01928"/>
<evidence type="ECO:0000256" key="1">
    <source>
        <dbReference type="PROSITE-ProRule" id="PRU01330"/>
    </source>
</evidence>
<evidence type="ECO:0000313" key="5">
    <source>
        <dbReference type="EMBL" id="SHJ42698.1"/>
    </source>
</evidence>
<dbReference type="PROSITE" id="PS51986">
    <property type="entry name" value="GS_BETA_GRASP"/>
    <property type="match status" value="1"/>
</dbReference>
<dbReference type="PANTHER" id="PTHR42974:SF1">
    <property type="entry name" value="TYPE-3 GLUTAMINE SYNTHETASE"/>
    <property type="match status" value="1"/>
</dbReference>
<dbReference type="AlphaFoldDB" id="A0A1M6J7L2"/>
<protein>
    <submittedName>
        <fullName evidence="5">L-glutamine synthetase</fullName>
    </submittedName>
</protein>
<keyword evidence="6" id="KW-1185">Reference proteome</keyword>
<evidence type="ECO:0000313" key="6">
    <source>
        <dbReference type="Proteomes" id="UP000184342"/>
    </source>
</evidence>
<dbReference type="Gene3D" id="3.30.590.10">
    <property type="entry name" value="Glutamine synthetase/guanido kinase, catalytic domain"/>
    <property type="match status" value="1"/>
</dbReference>